<feature type="compositionally biased region" description="Polar residues" evidence="2">
    <location>
        <begin position="151"/>
        <end position="171"/>
    </location>
</feature>
<feature type="compositionally biased region" description="Low complexity" evidence="2">
    <location>
        <begin position="1109"/>
        <end position="1122"/>
    </location>
</feature>
<feature type="compositionally biased region" description="Basic and acidic residues" evidence="2">
    <location>
        <begin position="1142"/>
        <end position="1151"/>
    </location>
</feature>
<organism evidence="4 5">
    <name type="scientific">Rhynchophorus ferrugineus</name>
    <name type="common">Red palm weevil</name>
    <name type="synonym">Curculio ferrugineus</name>
    <dbReference type="NCBI Taxonomy" id="354439"/>
    <lineage>
        <taxon>Eukaryota</taxon>
        <taxon>Metazoa</taxon>
        <taxon>Ecdysozoa</taxon>
        <taxon>Arthropoda</taxon>
        <taxon>Hexapoda</taxon>
        <taxon>Insecta</taxon>
        <taxon>Pterygota</taxon>
        <taxon>Neoptera</taxon>
        <taxon>Endopterygota</taxon>
        <taxon>Coleoptera</taxon>
        <taxon>Polyphaga</taxon>
        <taxon>Cucujiformia</taxon>
        <taxon>Curculionidae</taxon>
        <taxon>Dryophthorinae</taxon>
        <taxon>Rhynchophorus</taxon>
    </lineage>
</organism>
<dbReference type="EMBL" id="JAACXV010013747">
    <property type="protein sequence ID" value="KAF7272547.1"/>
    <property type="molecule type" value="Genomic_DNA"/>
</dbReference>
<sequence length="1220" mass="136970">MVESSKQVRVDNWGIYFLQRLQLFFSKTDYCDLTLQFEEQTCPALEENTIMMPTELQADVIVPIVNFMYTGMLEFHPSIYDKLFKAAETMNIAVLMKLLAQLQSKNPKVDKKESTNNLPVKKFFKPTSPLSNDLSGSMQSRKPTQWRRSSRTQSLAVTNYSPASSFTNSKWTADPVERDPLFVDNKPKPTRFEWPDDDFPPVAPLDSTFDEVSLTSKPLWTKEDDQKAGHSEDDQDQQQSGSKDNSISQDFDEEYPSKNQKVNMQVDEQVNTSDATLKRKSDTKSLPSPKRIKITDQDDETVISIRTNNPSELDHTKIVSEILKKFPDLMKKKKNIKLKIISAKNEQPQIKVQTPKEKPKAKAQIEKPVQTIRRDSKSDNNLVKEPQSQKDSTGTKTTRQKADFRGTNEDGPWTCIECLGHGEAPEFVLYYLYRKHMTDVHGYEFDNSLCKYCGRKCVSSMLMAYHLFTKHLLIPPPNISFPKCTLCPFIAVSTEKINEHIATHGKDDVQCQNCKLGFFTKKDLAAHIQITKHNQNKSQGKSTLDCPYCMKLHQSPVGLFNHIRAQHIKEANRDGITSLNEKMDFVDSESPSQEEVPAKDVPIPASLEKPDEKQVPHQKERVKILSNVKVREEGDTSSVHNIPQPPTPDANQIAVTTAATGLSNIGGSLATNLGLVDIVVLDDNQPYILQQPQGQPGNTEFILPELGTNEGILQAATAASNINSTDELVMVLTDHDYQDEQNQGQGDNSNIVVLYSHPVEGQQQQFITSQGNLLVNSQGMLEIRNGAGITTTAGQILVNTSNNTTTTQATPSPIESIEMIRKEIEDSAVESETKKIMEGKSKEQTVSKPVAVPEKDIMNEIESVKEPEQVEPDGVTELETTDSLQPEPMEVDDIIPAEGKEEEQSVPVLEEKEDNVVKDDIIVKAIEKSVEESDIESIKQPEYLSDIPSDMPPIIDTETVSCTEIPSEPPLKTSVALEETKHTLILNDLEEYENMEVSELDCSAESQVNDVPETAETQIESLPCQDSTEPVELQEEPVHTEHAAVTETEESSKQSTVIIEEVQKPEEIVPVSEPEINKLDICTEMSLSSAKLDDSLTKTAEDCERENENNQNVEIEQNGQNESLPSNFEDFTDDSQSSSQKVQKDLNKEILEDWDDTDSQQSQKSHDRLQDAQDLESEQNKIANEAAENVNKLMDDWDEEEEEQSQCRNSADLLNHLDKS</sequence>
<feature type="region of interest" description="Disordered" evidence="2">
    <location>
        <begin position="586"/>
        <end position="618"/>
    </location>
</feature>
<feature type="compositionally biased region" description="Basic and acidic residues" evidence="2">
    <location>
        <begin position="828"/>
        <end position="845"/>
    </location>
</feature>
<feature type="compositionally biased region" description="Polar residues" evidence="2">
    <location>
        <begin position="128"/>
        <end position="143"/>
    </location>
</feature>
<dbReference type="OrthoDB" id="10069414at2759"/>
<dbReference type="AlphaFoldDB" id="A0A834IEP3"/>
<reference evidence="4" key="1">
    <citation type="submission" date="2020-08" db="EMBL/GenBank/DDBJ databases">
        <title>Genome sequencing and assembly of the red palm weevil Rhynchophorus ferrugineus.</title>
        <authorList>
            <person name="Dias G.B."/>
            <person name="Bergman C.M."/>
            <person name="Manee M."/>
        </authorList>
    </citation>
    <scope>NUCLEOTIDE SEQUENCE</scope>
    <source>
        <strain evidence="4">AA-2017</strain>
        <tissue evidence="4">Whole larva</tissue>
    </source>
</reference>
<feature type="compositionally biased region" description="Basic and acidic residues" evidence="2">
    <location>
        <begin position="220"/>
        <end position="232"/>
    </location>
</feature>
<feature type="region of interest" description="Disordered" evidence="2">
    <location>
        <begin position="349"/>
        <end position="405"/>
    </location>
</feature>
<keyword evidence="1" id="KW-0479">Metal-binding</keyword>
<evidence type="ECO:0000313" key="4">
    <source>
        <dbReference type="EMBL" id="KAF7272547.1"/>
    </source>
</evidence>
<dbReference type="Proteomes" id="UP000625711">
    <property type="component" value="Unassembled WGS sequence"/>
</dbReference>
<feature type="compositionally biased region" description="Basic and acidic residues" evidence="2">
    <location>
        <begin position="354"/>
        <end position="365"/>
    </location>
</feature>
<dbReference type="SUPFAM" id="SSF54695">
    <property type="entry name" value="POZ domain"/>
    <property type="match status" value="1"/>
</dbReference>
<dbReference type="PROSITE" id="PS00028">
    <property type="entry name" value="ZINC_FINGER_C2H2_1"/>
    <property type="match status" value="1"/>
</dbReference>
<dbReference type="PROSITE" id="PS50157">
    <property type="entry name" value="ZINC_FINGER_C2H2_2"/>
    <property type="match status" value="1"/>
</dbReference>
<feature type="compositionally biased region" description="Basic and acidic residues" evidence="2">
    <location>
        <begin position="1091"/>
        <end position="1108"/>
    </location>
</feature>
<proteinExistence type="predicted"/>
<evidence type="ECO:0000259" key="3">
    <source>
        <dbReference type="PROSITE" id="PS50157"/>
    </source>
</evidence>
<dbReference type="InterPro" id="IPR011333">
    <property type="entry name" value="SKP1/BTB/POZ_sf"/>
</dbReference>
<dbReference type="InterPro" id="IPR013087">
    <property type="entry name" value="Znf_C2H2_type"/>
</dbReference>
<accession>A0A834IEP3</accession>
<keyword evidence="1" id="KW-0863">Zinc-finger</keyword>
<feature type="compositionally biased region" description="Low complexity" evidence="2">
    <location>
        <begin position="237"/>
        <end position="246"/>
    </location>
</feature>
<dbReference type="SMART" id="SM00355">
    <property type="entry name" value="ZnF_C2H2"/>
    <property type="match status" value="5"/>
</dbReference>
<evidence type="ECO:0000256" key="1">
    <source>
        <dbReference type="PROSITE-ProRule" id="PRU00042"/>
    </source>
</evidence>
<feature type="compositionally biased region" description="Basic and acidic residues" evidence="2">
    <location>
        <begin position="608"/>
        <end position="618"/>
    </location>
</feature>
<evidence type="ECO:0000313" key="5">
    <source>
        <dbReference type="Proteomes" id="UP000625711"/>
    </source>
</evidence>
<gene>
    <name evidence="4" type="ORF">GWI33_014667</name>
</gene>
<feature type="compositionally biased region" description="Polar residues" evidence="2">
    <location>
        <begin position="257"/>
        <end position="275"/>
    </location>
</feature>
<evidence type="ECO:0000256" key="2">
    <source>
        <dbReference type="SAM" id="MobiDB-lite"/>
    </source>
</evidence>
<keyword evidence="5" id="KW-1185">Reference proteome</keyword>
<protein>
    <recommendedName>
        <fullName evidence="3">C2H2-type domain-containing protein</fullName>
    </recommendedName>
</protein>
<feature type="region of interest" description="Disordered" evidence="2">
    <location>
        <begin position="1024"/>
        <end position="1059"/>
    </location>
</feature>
<dbReference type="Gene3D" id="3.30.160.60">
    <property type="entry name" value="Classic Zinc Finger"/>
    <property type="match status" value="1"/>
</dbReference>
<feature type="region of interest" description="Disordered" evidence="2">
    <location>
        <begin position="106"/>
        <end position="295"/>
    </location>
</feature>
<keyword evidence="1" id="KW-0862">Zinc</keyword>
<feature type="compositionally biased region" description="Basic and acidic residues" evidence="2">
    <location>
        <begin position="175"/>
        <end position="194"/>
    </location>
</feature>
<dbReference type="GO" id="GO:0008270">
    <property type="term" value="F:zinc ion binding"/>
    <property type="evidence" value="ECO:0007669"/>
    <property type="project" value="UniProtKB-KW"/>
</dbReference>
<name>A0A834IEP3_RHYFE</name>
<feature type="domain" description="C2H2-type" evidence="3">
    <location>
        <begin position="509"/>
        <end position="538"/>
    </location>
</feature>
<feature type="region of interest" description="Disordered" evidence="2">
    <location>
        <begin position="828"/>
        <end position="847"/>
    </location>
</feature>
<comment type="caution">
    <text evidence="4">The sequence shown here is derived from an EMBL/GenBank/DDBJ whole genome shotgun (WGS) entry which is preliminary data.</text>
</comment>
<feature type="region of interest" description="Disordered" evidence="2">
    <location>
        <begin position="1087"/>
        <end position="1220"/>
    </location>
</feature>